<name>A0A1U9YMN1_9BACL</name>
<dbReference type="GO" id="GO:0005524">
    <property type="term" value="F:ATP binding"/>
    <property type="evidence" value="ECO:0007669"/>
    <property type="project" value="UniProtKB-UniRule"/>
</dbReference>
<comment type="subunit">
    <text evidence="8">Forms a stable energy-coupling factor (ECF) transporter complex composed of 2 membrane-embedded substrate-binding proteins (S component), 2 ATP-binding proteins (A component) and 2 transmembrane proteins (T component).</text>
</comment>
<dbReference type="InterPro" id="IPR003439">
    <property type="entry name" value="ABC_transporter-like_ATP-bd"/>
</dbReference>
<accession>A0A1U9YMN1</accession>
<evidence type="ECO:0000256" key="7">
    <source>
        <dbReference type="ARBA" id="ARBA00023136"/>
    </source>
</evidence>
<dbReference type="InterPro" id="IPR003593">
    <property type="entry name" value="AAA+_ATPase"/>
</dbReference>
<evidence type="ECO:0000256" key="6">
    <source>
        <dbReference type="ARBA" id="ARBA00022967"/>
    </source>
</evidence>
<evidence type="ECO:0000313" key="10">
    <source>
        <dbReference type="Proteomes" id="UP000192727"/>
    </source>
</evidence>
<dbReference type="GeneID" id="64220654"/>
<comment type="similarity">
    <text evidence="8">Belongs to the ABC transporter superfamily. Energy-coupling factor EcfA family.</text>
</comment>
<comment type="subcellular location">
    <subcellularLocation>
        <location evidence="1 8">Cell membrane</location>
        <topology evidence="1 8">Peripheral membrane protein</topology>
    </subcellularLocation>
</comment>
<dbReference type="GO" id="GO:0042626">
    <property type="term" value="F:ATPase-coupled transmembrane transporter activity"/>
    <property type="evidence" value="ECO:0007669"/>
    <property type="project" value="TreeGrafter"/>
</dbReference>
<dbReference type="FunFam" id="3.40.50.300:FF:000224">
    <property type="entry name" value="Energy-coupling factor transporter ATP-binding protein EcfA"/>
    <property type="match status" value="1"/>
</dbReference>
<dbReference type="RefSeq" id="WP_036655420.1">
    <property type="nucleotide sequence ID" value="NZ_CP019794.1"/>
</dbReference>
<dbReference type="Gene3D" id="3.40.50.300">
    <property type="entry name" value="P-loop containing nucleotide triphosphate hydrolases"/>
    <property type="match status" value="1"/>
</dbReference>
<dbReference type="PROSITE" id="PS00211">
    <property type="entry name" value="ABC_TRANSPORTER_1"/>
    <property type="match status" value="1"/>
</dbReference>
<dbReference type="GO" id="GO:0043190">
    <property type="term" value="C:ATP-binding cassette (ABC) transporter complex"/>
    <property type="evidence" value="ECO:0007669"/>
    <property type="project" value="TreeGrafter"/>
</dbReference>
<evidence type="ECO:0000256" key="4">
    <source>
        <dbReference type="ARBA" id="ARBA00022741"/>
    </source>
</evidence>
<evidence type="ECO:0000256" key="2">
    <source>
        <dbReference type="ARBA" id="ARBA00022448"/>
    </source>
</evidence>
<dbReference type="PANTHER" id="PTHR43553">
    <property type="entry name" value="HEAVY METAL TRANSPORTER"/>
    <property type="match status" value="1"/>
</dbReference>
<sequence length="288" mass="31870">MPIQFEEVSYAYQAESPLEQEALKAVSLTVDSGQFAAIIGATGSGKSTLVQHMNGILRPTKGTVRVLDMTIRPGLKQNMKEIRRRVGLVFQFPEQQLFEETVEKDLCFGPRNFGAGPEEAKLMAHQAMELMGLDPVLLGRSPFQLSGGQMRKVAIASVLAMDPDVLVLDEPTATLDPQSREDLMKLLHRLSTEKNKTVILVTHRLDELLELSDRIVVMHEGSVLFAGSKKEFFHQSLMLESKGIELPKSIRLFHNLERSFGVKLDPSGFSPEKAAETIASALGNISDR</sequence>
<organism evidence="9 10">
    <name type="scientific">Paenibacillus larvae subsp. pulvifaciens</name>
    <dbReference type="NCBI Taxonomy" id="1477"/>
    <lineage>
        <taxon>Bacteria</taxon>
        <taxon>Bacillati</taxon>
        <taxon>Bacillota</taxon>
        <taxon>Bacilli</taxon>
        <taxon>Bacillales</taxon>
        <taxon>Paenibacillaceae</taxon>
        <taxon>Paenibacillus</taxon>
    </lineage>
</organism>
<keyword evidence="2 8" id="KW-0813">Transport</keyword>
<dbReference type="InterPro" id="IPR027417">
    <property type="entry name" value="P-loop_NTPase"/>
</dbReference>
<dbReference type="CDD" id="cd03225">
    <property type="entry name" value="ABC_cobalt_CbiO_domain1"/>
    <property type="match status" value="1"/>
</dbReference>
<dbReference type="GO" id="GO:0016887">
    <property type="term" value="F:ATP hydrolysis activity"/>
    <property type="evidence" value="ECO:0007669"/>
    <property type="project" value="InterPro"/>
</dbReference>
<dbReference type="InterPro" id="IPR030946">
    <property type="entry name" value="EcfA2"/>
</dbReference>
<comment type="function">
    <text evidence="8">ATP-binding (A) component of a common energy-coupling factor (ECF) ABC-transporter complex.</text>
</comment>
<dbReference type="EC" id="7.-.-.-" evidence="8"/>
<keyword evidence="4 8" id="KW-0547">Nucleotide-binding</keyword>
<dbReference type="PROSITE" id="PS50893">
    <property type="entry name" value="ABC_TRANSPORTER_2"/>
    <property type="match status" value="1"/>
</dbReference>
<keyword evidence="6" id="KW-1278">Translocase</keyword>
<dbReference type="Pfam" id="PF00005">
    <property type="entry name" value="ABC_tran"/>
    <property type="match status" value="1"/>
</dbReference>
<dbReference type="SMART" id="SM00382">
    <property type="entry name" value="AAA"/>
    <property type="match status" value="1"/>
</dbReference>
<evidence type="ECO:0000256" key="1">
    <source>
        <dbReference type="ARBA" id="ARBA00004202"/>
    </source>
</evidence>
<protein>
    <recommendedName>
        <fullName evidence="8">Energy-coupling factor transporter ATP-binding protein EcfA2</fullName>
        <ecNumber evidence="8">7.-.-.-</ecNumber>
    </recommendedName>
</protein>
<dbReference type="InterPro" id="IPR050095">
    <property type="entry name" value="ECF_ABC_transporter_ATP-bd"/>
</dbReference>
<proteinExistence type="inferred from homology"/>
<dbReference type="NCBIfam" id="TIGR04521">
    <property type="entry name" value="ECF_ATPase_2"/>
    <property type="match status" value="1"/>
</dbReference>
<evidence type="ECO:0000313" key="9">
    <source>
        <dbReference type="EMBL" id="ARF68087.1"/>
    </source>
</evidence>
<dbReference type="Proteomes" id="UP000192727">
    <property type="component" value="Chromosome"/>
</dbReference>
<gene>
    <name evidence="9" type="ORF">B7C51_09970</name>
</gene>
<keyword evidence="5 8" id="KW-0067">ATP-binding</keyword>
<dbReference type="PANTHER" id="PTHR43553:SF27">
    <property type="entry name" value="ENERGY-COUPLING FACTOR TRANSPORTER ATP-BINDING PROTEIN ECFA2"/>
    <property type="match status" value="1"/>
</dbReference>
<evidence type="ECO:0000256" key="8">
    <source>
        <dbReference type="RuleBase" id="RU365104"/>
    </source>
</evidence>
<keyword evidence="3 8" id="KW-1003">Cell membrane</keyword>
<evidence type="ECO:0000256" key="5">
    <source>
        <dbReference type="ARBA" id="ARBA00022840"/>
    </source>
</evidence>
<evidence type="ECO:0000256" key="3">
    <source>
        <dbReference type="ARBA" id="ARBA00022475"/>
    </source>
</evidence>
<dbReference type="SUPFAM" id="SSF52540">
    <property type="entry name" value="P-loop containing nucleoside triphosphate hydrolases"/>
    <property type="match status" value="1"/>
</dbReference>
<dbReference type="InterPro" id="IPR015856">
    <property type="entry name" value="ABC_transpr_CbiO/EcfA_su"/>
</dbReference>
<dbReference type="GO" id="GO:0015087">
    <property type="term" value="F:cobalt ion transmembrane transporter activity"/>
    <property type="evidence" value="ECO:0007669"/>
    <property type="project" value="UniProtKB-ARBA"/>
</dbReference>
<keyword evidence="7 8" id="KW-0472">Membrane</keyword>
<dbReference type="AlphaFoldDB" id="A0A1U9YMN1"/>
<dbReference type="EMBL" id="CP020557">
    <property type="protein sequence ID" value="ARF68087.1"/>
    <property type="molecule type" value="Genomic_DNA"/>
</dbReference>
<dbReference type="InterPro" id="IPR017871">
    <property type="entry name" value="ABC_transporter-like_CS"/>
</dbReference>
<reference evidence="9 10" key="1">
    <citation type="submission" date="2017-03" db="EMBL/GenBank/DDBJ databases">
        <title>Paenibacillus larvae genome sequencing.</title>
        <authorList>
            <person name="Dingman D.W."/>
        </authorList>
    </citation>
    <scope>NUCLEOTIDE SEQUENCE [LARGE SCALE GENOMIC DNA]</scope>
    <source>
        <strain evidence="9 10">SAG 10367</strain>
    </source>
</reference>